<keyword evidence="1" id="KW-0732">Signal</keyword>
<dbReference type="RefSeq" id="WP_182457960.1">
    <property type="nucleotide sequence ID" value="NZ_CP059732.1"/>
</dbReference>
<name>A0A7G5GPQ5_9BACT</name>
<evidence type="ECO:0000256" key="1">
    <source>
        <dbReference type="SAM" id="SignalP"/>
    </source>
</evidence>
<reference evidence="3 4" key="1">
    <citation type="submission" date="2020-07" db="EMBL/GenBank/DDBJ databases">
        <title>Spirosoma foliorum sp. nov., isolated from the leaves on the Nejang mountain Korea, Republic of.</title>
        <authorList>
            <person name="Ho H."/>
            <person name="Lee Y.-J."/>
            <person name="Nurcahyanto D.-A."/>
            <person name="Kim S.-G."/>
        </authorList>
    </citation>
    <scope>NUCLEOTIDE SEQUENCE [LARGE SCALE GENOMIC DNA]</scope>
    <source>
        <strain evidence="3 4">PL0136</strain>
    </source>
</reference>
<protein>
    <recommendedName>
        <fullName evidence="2">DUF3108 domain-containing protein</fullName>
    </recommendedName>
</protein>
<dbReference type="Gene3D" id="2.40.360.20">
    <property type="match status" value="1"/>
</dbReference>
<dbReference type="Pfam" id="PF21347">
    <property type="entry name" value="DUF3108_like"/>
    <property type="match status" value="1"/>
</dbReference>
<feature type="chain" id="PRO_5028951463" description="DUF3108 domain-containing protein" evidence="1">
    <location>
        <begin position="22"/>
        <end position="235"/>
    </location>
</feature>
<evidence type="ECO:0000259" key="2">
    <source>
        <dbReference type="Pfam" id="PF21347"/>
    </source>
</evidence>
<gene>
    <name evidence="3" type="ORF">H3H32_23050</name>
</gene>
<sequence length="235" mass="26033">MKNVICALLVALVCTVNNSQAQDCLGMTFKTGMNFELSHFNAKEKPIGKVLYQVKDVHKEGSSTVMDITAQFEDEKGKQRPPYIIHYTCTGDELVADMAGMMQAMQNGGMKDMELKLKTNKLVYPGKLSVGQKLSDGQMEAEMSSGGGGPMANMSMTMANRQVESKEPITTPAGTFDTYKITSDVNFENKVMGIPIRNTMRIVTYRTEKQLFDVKSESYNKNGKLMGYSLLTKTN</sequence>
<feature type="signal peptide" evidence="1">
    <location>
        <begin position="1"/>
        <end position="21"/>
    </location>
</feature>
<feature type="domain" description="DUF3108" evidence="2">
    <location>
        <begin position="30"/>
        <end position="231"/>
    </location>
</feature>
<proteinExistence type="predicted"/>
<dbReference type="InterPro" id="IPR049279">
    <property type="entry name" value="DUF3108-like"/>
</dbReference>
<dbReference type="EMBL" id="CP059732">
    <property type="protein sequence ID" value="QMW00847.1"/>
    <property type="molecule type" value="Genomic_DNA"/>
</dbReference>
<dbReference type="AlphaFoldDB" id="A0A7G5GPQ5"/>
<evidence type="ECO:0000313" key="3">
    <source>
        <dbReference type="EMBL" id="QMW00847.1"/>
    </source>
</evidence>
<accession>A0A7G5GPQ5</accession>
<keyword evidence="4" id="KW-1185">Reference proteome</keyword>
<evidence type="ECO:0000313" key="4">
    <source>
        <dbReference type="Proteomes" id="UP000515369"/>
    </source>
</evidence>
<dbReference type="KEGG" id="sfol:H3H32_23050"/>
<dbReference type="Proteomes" id="UP000515369">
    <property type="component" value="Chromosome"/>
</dbReference>
<organism evidence="3 4">
    <name type="scientific">Spirosoma foliorum</name>
    <dbReference type="NCBI Taxonomy" id="2710596"/>
    <lineage>
        <taxon>Bacteria</taxon>
        <taxon>Pseudomonadati</taxon>
        <taxon>Bacteroidota</taxon>
        <taxon>Cytophagia</taxon>
        <taxon>Cytophagales</taxon>
        <taxon>Cytophagaceae</taxon>
        <taxon>Spirosoma</taxon>
    </lineage>
</organism>